<reference evidence="1 2" key="1">
    <citation type="submission" date="2018-05" db="EMBL/GenBank/DDBJ databases">
        <title>Sequencing and annotation of Mycobacterium avium strain 109 (MAC109).</title>
        <authorList>
            <person name="Matern W.M."/>
            <person name="Bader J.S."/>
            <person name="Karakousis P.C."/>
        </authorList>
    </citation>
    <scope>NUCLEOTIDE SEQUENCE [LARGE SCALE GENOMIC DNA]</scope>
    <source>
        <strain evidence="1 2">MAC109</strain>
    </source>
</reference>
<protein>
    <submittedName>
        <fullName evidence="1">Uncharacterized protein</fullName>
    </submittedName>
</protein>
<proteinExistence type="predicted"/>
<dbReference type="AlphaFoldDB" id="A0A3B6XBN9"/>
<gene>
    <name evidence="1" type="ORF">DFS55_21200</name>
</gene>
<organism evidence="1 2">
    <name type="scientific">Mycobacterium avium subsp. hominissuis</name>
    <dbReference type="NCBI Taxonomy" id="439334"/>
    <lineage>
        <taxon>Bacteria</taxon>
        <taxon>Bacillati</taxon>
        <taxon>Actinomycetota</taxon>
        <taxon>Actinomycetes</taxon>
        <taxon>Mycobacteriales</taxon>
        <taxon>Mycobacteriaceae</taxon>
        <taxon>Mycobacterium</taxon>
        <taxon>Mycobacterium avium complex (MAC)</taxon>
    </lineage>
</organism>
<dbReference type="EMBL" id="CP029332">
    <property type="protein sequence ID" value="AXO24814.1"/>
    <property type="molecule type" value="Genomic_DNA"/>
</dbReference>
<name>A0A3B6XBN9_MYCAV</name>
<evidence type="ECO:0000313" key="2">
    <source>
        <dbReference type="Proteomes" id="UP000259236"/>
    </source>
</evidence>
<dbReference type="Proteomes" id="UP000259236">
    <property type="component" value="Chromosome"/>
</dbReference>
<evidence type="ECO:0000313" key="1">
    <source>
        <dbReference type="EMBL" id="AXO24814.1"/>
    </source>
</evidence>
<accession>A0A3B6XBN9</accession>
<sequence length="342" mass="36196">MVIVMAYQGRAVSALETVLHTALRARSAEGPKRDLIVTLGNKDLRVRWLTVGWPQQVEAALHDKPRPDVIVAPRMSPGARAVAKKTGVGWVDESGAADIVIRDASGTTIIIDTKGKPPVPLDSGIGWRPATLAVCEAILSGQASPTANSVIDVTGISMGSAVTALKFLEKDGHLVSSAARGPSAARRVANRDEFLDAYATAAERLRSPISIRVGVLWRDPAAGVTQTGQLLEAAGIDWAATSALSANVLAPLQTEVAPLEIYVAGKTWSDVRRAAVVAGLQEMDGGRLVLRPFPTPAGAKLTETIADGFRSVLWPRAYADLRISGVRGEDAAEHLREEMTTP</sequence>